<protein>
    <submittedName>
        <fullName evidence="2">Uncharacterized protein</fullName>
    </submittedName>
</protein>
<evidence type="ECO:0000313" key="3">
    <source>
        <dbReference type="Proteomes" id="UP000801492"/>
    </source>
</evidence>
<feature type="compositionally biased region" description="Low complexity" evidence="1">
    <location>
        <begin position="510"/>
        <end position="522"/>
    </location>
</feature>
<keyword evidence="3" id="KW-1185">Reference proteome</keyword>
<evidence type="ECO:0000313" key="2">
    <source>
        <dbReference type="EMBL" id="KAF2904750.1"/>
    </source>
</evidence>
<dbReference type="OrthoDB" id="641149at2759"/>
<feature type="compositionally biased region" description="Low complexity" evidence="1">
    <location>
        <begin position="367"/>
        <end position="379"/>
    </location>
</feature>
<feature type="non-terminal residue" evidence="2">
    <location>
        <position position="598"/>
    </location>
</feature>
<feature type="compositionally biased region" description="Low complexity" evidence="1">
    <location>
        <begin position="268"/>
        <end position="280"/>
    </location>
</feature>
<reference evidence="2" key="1">
    <citation type="submission" date="2019-08" db="EMBL/GenBank/DDBJ databases">
        <title>The genome of the North American firefly Photinus pyralis.</title>
        <authorList>
            <consortium name="Photinus pyralis genome working group"/>
            <person name="Fallon T.R."/>
            <person name="Sander Lower S.E."/>
            <person name="Weng J.-K."/>
        </authorList>
    </citation>
    <scope>NUCLEOTIDE SEQUENCE</scope>
    <source>
        <strain evidence="2">TRF0915ILg1</strain>
        <tissue evidence="2">Whole body</tissue>
    </source>
</reference>
<dbReference type="EMBL" id="VTPC01000683">
    <property type="protein sequence ID" value="KAF2904750.1"/>
    <property type="molecule type" value="Genomic_DNA"/>
</dbReference>
<gene>
    <name evidence="2" type="ORF">ILUMI_01420</name>
</gene>
<accession>A0A8K0DQR9</accession>
<name>A0A8K0DQR9_IGNLU</name>
<feature type="region of interest" description="Disordered" evidence="1">
    <location>
        <begin position="362"/>
        <end position="382"/>
    </location>
</feature>
<evidence type="ECO:0000256" key="1">
    <source>
        <dbReference type="SAM" id="MobiDB-lite"/>
    </source>
</evidence>
<comment type="caution">
    <text evidence="2">The sequence shown here is derived from an EMBL/GenBank/DDBJ whole genome shotgun (WGS) entry which is preliminary data.</text>
</comment>
<proteinExistence type="predicted"/>
<feature type="compositionally biased region" description="Polar residues" evidence="1">
    <location>
        <begin position="528"/>
        <end position="545"/>
    </location>
</feature>
<feature type="compositionally biased region" description="Polar residues" evidence="1">
    <location>
        <begin position="583"/>
        <end position="598"/>
    </location>
</feature>
<dbReference type="Proteomes" id="UP000801492">
    <property type="component" value="Unassembled WGS sequence"/>
</dbReference>
<feature type="compositionally biased region" description="Pro residues" evidence="1">
    <location>
        <begin position="571"/>
        <end position="580"/>
    </location>
</feature>
<dbReference type="AlphaFoldDB" id="A0A8K0DQR9"/>
<organism evidence="2 3">
    <name type="scientific">Ignelater luminosus</name>
    <name type="common">Cucubano</name>
    <name type="synonym">Pyrophorus luminosus</name>
    <dbReference type="NCBI Taxonomy" id="2038154"/>
    <lineage>
        <taxon>Eukaryota</taxon>
        <taxon>Metazoa</taxon>
        <taxon>Ecdysozoa</taxon>
        <taxon>Arthropoda</taxon>
        <taxon>Hexapoda</taxon>
        <taxon>Insecta</taxon>
        <taxon>Pterygota</taxon>
        <taxon>Neoptera</taxon>
        <taxon>Endopterygota</taxon>
        <taxon>Coleoptera</taxon>
        <taxon>Polyphaga</taxon>
        <taxon>Elateriformia</taxon>
        <taxon>Elateroidea</taxon>
        <taxon>Elateridae</taxon>
        <taxon>Agrypninae</taxon>
        <taxon>Pyrophorini</taxon>
        <taxon>Ignelater</taxon>
    </lineage>
</organism>
<feature type="region of interest" description="Disordered" evidence="1">
    <location>
        <begin position="509"/>
        <end position="598"/>
    </location>
</feature>
<feature type="region of interest" description="Disordered" evidence="1">
    <location>
        <begin position="260"/>
        <end position="281"/>
    </location>
</feature>
<sequence length="598" mass="65780">MKRKKRRIGSPYSGASVSQILAQREKLALTHPVLCKEGSPNPQFTNQVWSGSPVSHQQHPANRGYQENIQNPAGSGPNVQFFRYQNQDSALQIHHPHIIGPNGQVISVQGPIPQNLQQQGHVNSNQVIGNGTMIANGPNGIIIHGQNMMPGQPPQQKVFVNSQPMESNGPGRPNVQMVPVVPTNQQKQEIHQRIQQQTFCNQPFQYQGIMQQFDPNKNIRAPFMPNNCNMKPEGPQYSAIVQQNNLMTQQGPTGPILIHQQQKQPWQNRSSSTSNSTHTNQLTVSQHNVQNVEERVPPLHQHTPPPSVWPDDISRKKVKIAKNMKKRPFNLYENPHRGTQIESSMACPNIDVRQISNDSGRTLMINQSPQSTQDSSSPSFMEDPSGYLAQQTALLNSTISRQTGVNNCGGFICNSPVTSVQNTQMQHLSSSEPNEVPLPSNMHGSQTKQSLNFNNRSNQNVHHVNVMKSSNSDVPQQYNQTIMAKGPADSTGINEHIQCQGCIADHTHYQQNSQPSTPSSSNMLDDPVTSSTYSDKQSSAGNSPDSRPIQGGTISTSNVSPTDGSQSNPSTPNPHTPTTPQPRSSDTPQAQINMHISS</sequence>
<feature type="compositionally biased region" description="Polar residues" evidence="1">
    <location>
        <begin position="552"/>
        <end position="564"/>
    </location>
</feature>